<dbReference type="AlphaFoldDB" id="A0A1J5PCV6"/>
<dbReference type="PROSITE" id="PS51186">
    <property type="entry name" value="GNAT"/>
    <property type="match status" value="1"/>
</dbReference>
<dbReference type="PANTHER" id="PTHR13947">
    <property type="entry name" value="GNAT FAMILY N-ACETYLTRANSFERASE"/>
    <property type="match status" value="1"/>
</dbReference>
<sequence>MADVLLRDIQIGDAGWIIERHARLYAEEEGYDATFEALVAEILADFIRTHNPAVERGWIAERDGLRLGSIFCVRVDSEVAKLRLFLVEPAARGTGLGRKLLEACLTYAREKGYRRMVLWTHASHQAACALYAAYGFRMTEETPTFAFGQEVIDQIWQIDL</sequence>
<evidence type="ECO:0000259" key="2">
    <source>
        <dbReference type="PROSITE" id="PS51186"/>
    </source>
</evidence>
<dbReference type="InterPro" id="IPR016181">
    <property type="entry name" value="Acyl_CoA_acyltransferase"/>
</dbReference>
<dbReference type="SUPFAM" id="SSF55729">
    <property type="entry name" value="Acyl-CoA N-acyltransferases (Nat)"/>
    <property type="match status" value="1"/>
</dbReference>
<dbReference type="Pfam" id="PF00583">
    <property type="entry name" value="Acetyltransf_1"/>
    <property type="match status" value="1"/>
</dbReference>
<comment type="caution">
    <text evidence="3">The sequence shown here is derived from an EMBL/GenBank/DDBJ whole genome shotgun (WGS) entry which is preliminary data.</text>
</comment>
<accession>A0A1J5PCV6</accession>
<dbReference type="PANTHER" id="PTHR13947:SF37">
    <property type="entry name" value="LD18367P"/>
    <property type="match status" value="1"/>
</dbReference>
<dbReference type="CDD" id="cd04301">
    <property type="entry name" value="NAT_SF"/>
    <property type="match status" value="1"/>
</dbReference>
<feature type="domain" description="N-acetyltransferase" evidence="2">
    <location>
        <begin position="4"/>
        <end position="160"/>
    </location>
</feature>
<dbReference type="InterPro" id="IPR000182">
    <property type="entry name" value="GNAT_dom"/>
</dbReference>
<dbReference type="EMBL" id="MLJW01004705">
    <property type="protein sequence ID" value="OIQ69473.1"/>
    <property type="molecule type" value="Genomic_DNA"/>
</dbReference>
<dbReference type="EC" id="2.3.1.189" evidence="3"/>
<dbReference type="InterPro" id="IPR050769">
    <property type="entry name" value="NAT_camello-type"/>
</dbReference>
<keyword evidence="3" id="KW-0012">Acyltransferase</keyword>
<evidence type="ECO:0000313" key="3">
    <source>
        <dbReference type="EMBL" id="OIQ69473.1"/>
    </source>
</evidence>
<dbReference type="GO" id="GO:0008080">
    <property type="term" value="F:N-acetyltransferase activity"/>
    <property type="evidence" value="ECO:0007669"/>
    <property type="project" value="InterPro"/>
</dbReference>
<name>A0A1J5PCV6_9ZZZZ</name>
<organism evidence="3">
    <name type="scientific">mine drainage metagenome</name>
    <dbReference type="NCBI Taxonomy" id="410659"/>
    <lineage>
        <taxon>unclassified sequences</taxon>
        <taxon>metagenomes</taxon>
        <taxon>ecological metagenomes</taxon>
    </lineage>
</organism>
<proteinExistence type="predicted"/>
<evidence type="ECO:0000256" key="1">
    <source>
        <dbReference type="ARBA" id="ARBA00022679"/>
    </source>
</evidence>
<dbReference type="GO" id="GO:0035447">
    <property type="term" value="F:mycothiol synthase activity"/>
    <property type="evidence" value="ECO:0007669"/>
    <property type="project" value="UniProtKB-EC"/>
</dbReference>
<protein>
    <submittedName>
        <fullName evidence="3">Mycothiol acetyltransferase</fullName>
        <ecNumber evidence="3">2.3.1.189</ecNumber>
    </submittedName>
</protein>
<reference evidence="3" key="1">
    <citation type="submission" date="2016-10" db="EMBL/GenBank/DDBJ databases">
        <title>Sequence of Gallionella enrichment culture.</title>
        <authorList>
            <person name="Poehlein A."/>
            <person name="Muehling M."/>
            <person name="Daniel R."/>
        </authorList>
    </citation>
    <scope>NUCLEOTIDE SEQUENCE</scope>
</reference>
<gene>
    <name evidence="3" type="primary">mshD_21</name>
    <name evidence="3" type="ORF">GALL_489250</name>
</gene>
<keyword evidence="1 3" id="KW-0808">Transferase</keyword>
<dbReference type="Gene3D" id="3.40.630.30">
    <property type="match status" value="1"/>
</dbReference>